<dbReference type="FunFam" id="3.90.226.10:FF:000021">
    <property type="entry name" value="Acetyl-CoA carboxylase carboxyltransferase subunit"/>
    <property type="match status" value="1"/>
</dbReference>
<proteinExistence type="predicted"/>
<dbReference type="InterPro" id="IPR011762">
    <property type="entry name" value="COA_CT_N"/>
</dbReference>
<evidence type="ECO:0000313" key="4">
    <source>
        <dbReference type="Proteomes" id="UP000596063"/>
    </source>
</evidence>
<feature type="domain" description="CoA carboxyltransferase C-terminal" evidence="2">
    <location>
        <begin position="281"/>
        <end position="521"/>
    </location>
</feature>
<dbReference type="PANTHER" id="PTHR22855">
    <property type="entry name" value="ACETYL, PROPIONYL, PYRUVATE, AND GLUTACONYL CARBOXYLASE-RELATED"/>
    <property type="match status" value="1"/>
</dbReference>
<dbReference type="RefSeq" id="WP_198570181.1">
    <property type="nucleotide sequence ID" value="NZ_CP066167.1"/>
</dbReference>
<dbReference type="InterPro" id="IPR011763">
    <property type="entry name" value="COA_CT_C"/>
</dbReference>
<dbReference type="Gene3D" id="3.90.226.10">
    <property type="entry name" value="2-enoyl-CoA Hydratase, Chain A, domain 1"/>
    <property type="match status" value="2"/>
</dbReference>
<feature type="domain" description="CoA carboxyltransferase N-terminal" evidence="1">
    <location>
        <begin position="20"/>
        <end position="277"/>
    </location>
</feature>
<dbReference type="InterPro" id="IPR029045">
    <property type="entry name" value="ClpP/crotonase-like_dom_sf"/>
</dbReference>
<dbReference type="AlphaFoldDB" id="A0A7T4R1E9"/>
<dbReference type="Proteomes" id="UP000596063">
    <property type="component" value="Chromosome"/>
</dbReference>
<name>A0A7T4R1E9_9GAMM</name>
<dbReference type="GO" id="GO:0016874">
    <property type="term" value="F:ligase activity"/>
    <property type="evidence" value="ECO:0007669"/>
    <property type="project" value="InterPro"/>
</dbReference>
<evidence type="ECO:0000313" key="3">
    <source>
        <dbReference type="EMBL" id="QQD18691.1"/>
    </source>
</evidence>
<organism evidence="3 4">
    <name type="scientific">Spongiibacter nanhainus</name>
    <dbReference type="NCBI Taxonomy" id="2794344"/>
    <lineage>
        <taxon>Bacteria</taxon>
        <taxon>Pseudomonadati</taxon>
        <taxon>Pseudomonadota</taxon>
        <taxon>Gammaproteobacteria</taxon>
        <taxon>Cellvibrionales</taxon>
        <taxon>Spongiibacteraceae</taxon>
        <taxon>Spongiibacter</taxon>
    </lineage>
</organism>
<dbReference type="InterPro" id="IPR045190">
    <property type="entry name" value="MCCB/AccD1-like"/>
</dbReference>
<dbReference type="KEGG" id="snan:I6N98_02110"/>
<gene>
    <name evidence="3" type="ORF">I6N98_02110</name>
</gene>
<dbReference type="PROSITE" id="PS50980">
    <property type="entry name" value="COA_CT_NTER"/>
    <property type="match status" value="1"/>
</dbReference>
<keyword evidence="4" id="KW-1185">Reference proteome</keyword>
<accession>A0A7T4R1E9</accession>
<protein>
    <submittedName>
        <fullName evidence="3">Acyl-CoA carboxylase subunit beta</fullName>
    </submittedName>
</protein>
<dbReference type="EMBL" id="CP066167">
    <property type="protein sequence ID" value="QQD18691.1"/>
    <property type="molecule type" value="Genomic_DNA"/>
</dbReference>
<evidence type="ECO:0000259" key="1">
    <source>
        <dbReference type="PROSITE" id="PS50980"/>
    </source>
</evidence>
<dbReference type="SUPFAM" id="SSF52096">
    <property type="entry name" value="ClpP/crotonase"/>
    <property type="match status" value="2"/>
</dbReference>
<sequence length="537" mass="57136">MGVINSLVDTQSDSYRENCRVMIEAVDEFRGIERRVMEAAEAKAPRYIEKGLLPPRERLNLLLDAGAPFLELSTLCGYLQEDDKDGSSAGGSCIAGIGYVEGVRCLVMVDDYLTKGGSISPLGGEKRRRMMSIAEENKLPLVALSQSGGGNLKMLGQFFGYSGGMFAQQCRLSAAGVPQVTVVHGSATAGGAYQPGLSDYVVMIRDQSTVYLAGPPLLKAATGEIATDEEIGGAAMHAEVAGTADFLAESDADGIRIAREIVQKLGWNDGFIPSPRRSFDAPAYPAEELLGLVPSDNKTPYDAREIIARLADGSDFLDFKADYDIGTVCGRVTIEGRSCGVIGNNAPITARGAAKAGQFIQLCEQSGTPLLFLHNTTGFLVGTEMERSGIIKHGAKLIQAVTNCSVPCISVVVGGSYGAGNYAMCGRGMAPRFMFAWPRSVVSVMGPAQAGSVMRQVAKAKMQRSGSVDESMLDALQQDTVATMEAQSRALANTARLWDDGLIDPRDTRAVLGLVLDVCDEADRRKLSTNTFGIARL</sequence>
<reference evidence="3 4" key="1">
    <citation type="submission" date="2020-12" db="EMBL/GenBank/DDBJ databases">
        <authorList>
            <person name="Shan Y."/>
        </authorList>
    </citation>
    <scope>NUCLEOTIDE SEQUENCE [LARGE SCALE GENOMIC DNA]</scope>
    <source>
        <strain evidence="4">csc3.9</strain>
    </source>
</reference>
<evidence type="ECO:0000259" key="2">
    <source>
        <dbReference type="PROSITE" id="PS50989"/>
    </source>
</evidence>
<dbReference type="Pfam" id="PF01039">
    <property type="entry name" value="Carboxyl_trans"/>
    <property type="match status" value="1"/>
</dbReference>
<dbReference type="InterPro" id="IPR034733">
    <property type="entry name" value="AcCoA_carboxyl_beta"/>
</dbReference>
<dbReference type="PROSITE" id="PS50989">
    <property type="entry name" value="COA_CT_CTER"/>
    <property type="match status" value="1"/>
</dbReference>
<dbReference type="PANTHER" id="PTHR22855:SF46">
    <property type="entry name" value="METHYLCROTONOYL-COA CARBOXYLASE"/>
    <property type="match status" value="1"/>
</dbReference>